<evidence type="ECO:0000313" key="8">
    <source>
        <dbReference type="Proteomes" id="UP000777784"/>
    </source>
</evidence>
<comment type="caution">
    <text evidence="7">The sequence shown here is derived from an EMBL/GenBank/DDBJ whole genome shotgun (WGS) entry which is preliminary data.</text>
</comment>
<gene>
    <name evidence="7" type="ORF">KJ970_20785</name>
</gene>
<dbReference type="Pfam" id="PF00082">
    <property type="entry name" value="Peptidase_S8"/>
    <property type="match status" value="1"/>
</dbReference>
<dbReference type="PROSITE" id="PS51892">
    <property type="entry name" value="SUBTILASE"/>
    <property type="match status" value="1"/>
</dbReference>
<feature type="active site" description="Charge relay system" evidence="5">
    <location>
        <position position="207"/>
    </location>
</feature>
<keyword evidence="3 5" id="KW-0378">Hydrolase</keyword>
<evidence type="ECO:0000256" key="4">
    <source>
        <dbReference type="ARBA" id="ARBA00022825"/>
    </source>
</evidence>
<comment type="similarity">
    <text evidence="1 5">Belongs to the peptidase S8 family.</text>
</comment>
<dbReference type="PRINTS" id="PR00723">
    <property type="entry name" value="SUBTILISIN"/>
</dbReference>
<dbReference type="InterPro" id="IPR050131">
    <property type="entry name" value="Peptidase_S8_subtilisin-like"/>
</dbReference>
<dbReference type="SUPFAM" id="SSF52743">
    <property type="entry name" value="Subtilisin-like"/>
    <property type="match status" value="1"/>
</dbReference>
<organism evidence="7 8">
    <name type="scientific">Eiseniibacteriota bacterium</name>
    <dbReference type="NCBI Taxonomy" id="2212470"/>
    <lineage>
        <taxon>Bacteria</taxon>
        <taxon>Candidatus Eiseniibacteriota</taxon>
    </lineage>
</organism>
<evidence type="ECO:0000256" key="2">
    <source>
        <dbReference type="ARBA" id="ARBA00022670"/>
    </source>
</evidence>
<evidence type="ECO:0000256" key="5">
    <source>
        <dbReference type="PROSITE-ProRule" id="PRU01240"/>
    </source>
</evidence>
<evidence type="ECO:0000259" key="6">
    <source>
        <dbReference type="Pfam" id="PF00082"/>
    </source>
</evidence>
<feature type="active site" description="Charge relay system" evidence="5">
    <location>
        <position position="158"/>
    </location>
</feature>
<dbReference type="PROSITE" id="PS00136">
    <property type="entry name" value="SUBTILASE_ASP"/>
    <property type="match status" value="1"/>
</dbReference>
<sequence>MRRLINSRVFTPDRRFCGNFRVAALFAAALLSAAVIVKGEYDPGFIQVQLADGYSIESVNACYGTATRDSLPPLYLLTIPEGCDEQLLITDMAADSARFVCVEHAYREETPEGVRQMIVAAVGGTIDQYWDQNVVERLHLPLIQGTAQGDGILVAVLDTGVLATHEALAGAIAPGGYDFIDNDAEPLDEANGIDDDLDGQIDEGSGHGTLVAGVIHLAAPGAQILPVRVLDDEGRGTTFALAKGIRYAVEQGADIINMSLGLPEHSGVVAHELAQASLASVGMVSAVGNLGVDSVQYYPASDFRVLMVAALDSMDVKADFSSYHAKVALSAPGVGIMGPYYDGAYALGAGTSFSAAFISGQCALILDLLPSISADELYKIVEQGTIGIYHITENQLYINRLGTGCFDGRETLRAIGILADVGPFDAEPWPIITPNPVMAGETVYLALPDEAAGQGWVPAVALYDIAGRRLHRFAPQPRQSVIAWDGSDRRGMRLAPGVYYLRVSGPRGAAWTNRVVVLSR</sequence>
<proteinExistence type="inferred from homology"/>
<evidence type="ECO:0000313" key="7">
    <source>
        <dbReference type="EMBL" id="MBU2693363.1"/>
    </source>
</evidence>
<feature type="active site" description="Charge relay system" evidence="5">
    <location>
        <position position="352"/>
    </location>
</feature>
<dbReference type="InterPro" id="IPR015500">
    <property type="entry name" value="Peptidase_S8_subtilisin-rel"/>
</dbReference>
<evidence type="ECO:0000256" key="1">
    <source>
        <dbReference type="ARBA" id="ARBA00011073"/>
    </source>
</evidence>
<evidence type="ECO:0000256" key="3">
    <source>
        <dbReference type="ARBA" id="ARBA00022801"/>
    </source>
</evidence>
<name>A0A948RYI2_UNCEI</name>
<dbReference type="GO" id="GO:0004252">
    <property type="term" value="F:serine-type endopeptidase activity"/>
    <property type="evidence" value="ECO:0007669"/>
    <property type="project" value="UniProtKB-UniRule"/>
</dbReference>
<dbReference type="PANTHER" id="PTHR43806">
    <property type="entry name" value="PEPTIDASE S8"/>
    <property type="match status" value="1"/>
</dbReference>
<dbReference type="EMBL" id="JAHJDP010000119">
    <property type="protein sequence ID" value="MBU2693363.1"/>
    <property type="molecule type" value="Genomic_DNA"/>
</dbReference>
<dbReference type="InterPro" id="IPR000209">
    <property type="entry name" value="Peptidase_S8/S53_dom"/>
</dbReference>
<dbReference type="InterPro" id="IPR036852">
    <property type="entry name" value="Peptidase_S8/S53_dom_sf"/>
</dbReference>
<accession>A0A948RYI2</accession>
<dbReference type="PANTHER" id="PTHR43806:SF11">
    <property type="entry name" value="CEREVISIN-RELATED"/>
    <property type="match status" value="1"/>
</dbReference>
<protein>
    <submittedName>
        <fullName evidence="7">S8 family peptidase</fullName>
    </submittedName>
</protein>
<keyword evidence="4 5" id="KW-0720">Serine protease</keyword>
<dbReference type="AlphaFoldDB" id="A0A948RYI2"/>
<dbReference type="InterPro" id="IPR023827">
    <property type="entry name" value="Peptidase_S8_Asp-AS"/>
</dbReference>
<reference evidence="7" key="1">
    <citation type="submission" date="2021-05" db="EMBL/GenBank/DDBJ databases">
        <title>Energy efficiency and biological interactions define the core microbiome of deep oligotrophic groundwater.</title>
        <authorList>
            <person name="Mehrshad M."/>
            <person name="Lopez-Fernandez M."/>
            <person name="Bell E."/>
            <person name="Bernier-Latmani R."/>
            <person name="Bertilsson S."/>
            <person name="Dopson M."/>
        </authorList>
    </citation>
    <scope>NUCLEOTIDE SEQUENCE</scope>
    <source>
        <strain evidence="7">Modern_marine.mb.64</strain>
    </source>
</reference>
<dbReference type="Proteomes" id="UP000777784">
    <property type="component" value="Unassembled WGS sequence"/>
</dbReference>
<feature type="domain" description="Peptidase S8/S53" evidence="6">
    <location>
        <begin position="149"/>
        <end position="380"/>
    </location>
</feature>
<dbReference type="Gene3D" id="3.40.50.200">
    <property type="entry name" value="Peptidase S8/S53 domain"/>
    <property type="match status" value="1"/>
</dbReference>
<keyword evidence="2 5" id="KW-0645">Protease</keyword>
<dbReference type="GO" id="GO:0006508">
    <property type="term" value="P:proteolysis"/>
    <property type="evidence" value="ECO:0007669"/>
    <property type="project" value="UniProtKB-KW"/>
</dbReference>